<evidence type="ECO:0000313" key="2">
    <source>
        <dbReference type="Proteomes" id="UP000198705"/>
    </source>
</evidence>
<protein>
    <recommendedName>
        <fullName evidence="3">TonB protein C-terminal</fullName>
    </recommendedName>
</protein>
<dbReference type="EMBL" id="FOVN01000001">
    <property type="protein sequence ID" value="SFN54264.1"/>
    <property type="molecule type" value="Genomic_DNA"/>
</dbReference>
<dbReference type="AlphaFoldDB" id="A0A1I4ZVI2"/>
<evidence type="ECO:0008006" key="3">
    <source>
        <dbReference type="Google" id="ProtNLM"/>
    </source>
</evidence>
<keyword evidence="2" id="KW-1185">Reference proteome</keyword>
<dbReference type="Gene3D" id="3.30.1150.10">
    <property type="match status" value="1"/>
</dbReference>
<dbReference type="STRING" id="649333.SAMN04487989_1011121"/>
<dbReference type="Proteomes" id="UP000198705">
    <property type="component" value="Unassembled WGS sequence"/>
</dbReference>
<reference evidence="2" key="1">
    <citation type="submission" date="2016-10" db="EMBL/GenBank/DDBJ databases">
        <authorList>
            <person name="Varghese N."/>
            <person name="Submissions S."/>
        </authorList>
    </citation>
    <scope>NUCLEOTIDE SEQUENCE [LARGE SCALE GENOMIC DNA]</scope>
    <source>
        <strain evidence="2">DSM 23925</strain>
    </source>
</reference>
<accession>A0A1I4ZVI2</accession>
<gene>
    <name evidence="1" type="ORF">SAMN04487989_1011121</name>
</gene>
<proteinExistence type="predicted"/>
<evidence type="ECO:0000313" key="1">
    <source>
        <dbReference type="EMBL" id="SFN54264.1"/>
    </source>
</evidence>
<organism evidence="1 2">
    <name type="scientific">Bizionia echini</name>
    <dbReference type="NCBI Taxonomy" id="649333"/>
    <lineage>
        <taxon>Bacteria</taxon>
        <taxon>Pseudomonadati</taxon>
        <taxon>Bacteroidota</taxon>
        <taxon>Flavobacteriia</taxon>
        <taxon>Flavobacteriales</taxon>
        <taxon>Flavobacteriaceae</taxon>
        <taxon>Bizionia</taxon>
    </lineage>
</organism>
<sequence>MFRGCKKAVSNEDLKNCTIEKIMDYIKVSINYELADKLFPLDKSTQFQVSFVINEKGKAEAISAKAHKKEMAAEAIRVLKRMPKMKEPGTINGKPAKFPIDFLMTIYF</sequence>
<name>A0A1I4ZVI2_9FLAO</name>